<feature type="domain" description="NAD-dependent epimerase/dehydratase" evidence="2">
    <location>
        <begin position="4"/>
        <end position="241"/>
    </location>
</feature>
<dbReference type="Gene3D" id="3.90.25.10">
    <property type="entry name" value="UDP-galactose 4-epimerase, domain 1"/>
    <property type="match status" value="1"/>
</dbReference>
<comment type="caution">
    <text evidence="3">The sequence shown here is derived from an EMBL/GenBank/DDBJ whole genome shotgun (WGS) entry which is preliminary data.</text>
</comment>
<dbReference type="PANTHER" id="PTHR43000">
    <property type="entry name" value="DTDP-D-GLUCOSE 4,6-DEHYDRATASE-RELATED"/>
    <property type="match status" value="1"/>
</dbReference>
<proteinExistence type="inferred from homology"/>
<dbReference type="Gene3D" id="3.40.50.720">
    <property type="entry name" value="NAD(P)-binding Rossmann-like Domain"/>
    <property type="match status" value="1"/>
</dbReference>
<dbReference type="Proteomes" id="UP000295064">
    <property type="component" value="Unassembled WGS sequence"/>
</dbReference>
<evidence type="ECO:0000313" key="3">
    <source>
        <dbReference type="EMBL" id="TDO94082.1"/>
    </source>
</evidence>
<sequence>MKSLVTGVAGFIGSTLTEKLLKKGHEVIGVDCFIDYYDRSLKENNMRSFIDHKNFTLIEENINELDLKELLKDLDYIFHQAAQAGVRSSWGENFEIYTHNNIMGTQRLLEAVKEIDIKKFVYASSSSVYGDTDQLPMKETNRLQPVSPYGVSKLAGENLCYLYYKNFNVPTVSLRYFTVFGERQRPDMAFHIFIKAILQDKKITIFGDGKQSRNFTHVQDIVKANILAAESDVEGEIFNIGGDGKRVVLNEAIDLIEEIIGEKANREYQNVVKGDVKHTSADTSKAMEMLGYEPEVEFEDGLKREVEFLKDLYGSKVFL</sequence>
<gene>
    <name evidence="3" type="ORF">DFR79_10447</name>
</gene>
<dbReference type="InterPro" id="IPR001509">
    <property type="entry name" value="Epimerase_deHydtase"/>
</dbReference>
<dbReference type="Pfam" id="PF01370">
    <property type="entry name" value="Epimerase"/>
    <property type="match status" value="1"/>
</dbReference>
<evidence type="ECO:0000313" key="4">
    <source>
        <dbReference type="Proteomes" id="UP000295064"/>
    </source>
</evidence>
<dbReference type="OrthoDB" id="9811743at2"/>
<protein>
    <submittedName>
        <fullName evidence="3">UDP-glucose 4-epimerase</fullName>
    </submittedName>
</protein>
<comment type="similarity">
    <text evidence="1">Belongs to the NAD(P)-dependent epimerase/dehydratase family.</text>
</comment>
<organism evidence="3 4">
    <name type="scientific">Halanaerobium saccharolyticum</name>
    <dbReference type="NCBI Taxonomy" id="43595"/>
    <lineage>
        <taxon>Bacteria</taxon>
        <taxon>Bacillati</taxon>
        <taxon>Bacillota</taxon>
        <taxon>Clostridia</taxon>
        <taxon>Halanaerobiales</taxon>
        <taxon>Halanaerobiaceae</taxon>
        <taxon>Halanaerobium</taxon>
    </lineage>
</organism>
<evidence type="ECO:0000256" key="1">
    <source>
        <dbReference type="ARBA" id="ARBA00007637"/>
    </source>
</evidence>
<evidence type="ECO:0000259" key="2">
    <source>
        <dbReference type="Pfam" id="PF01370"/>
    </source>
</evidence>
<dbReference type="PRINTS" id="PR01713">
    <property type="entry name" value="NUCEPIMERASE"/>
</dbReference>
<accession>A0A4V3CFJ6</accession>
<reference evidence="3 4" key="1">
    <citation type="submission" date="2019-03" db="EMBL/GenBank/DDBJ databases">
        <title>Subsurface microbial communities from deep shales in Ohio and West Virginia, USA.</title>
        <authorList>
            <person name="Wrighton K."/>
        </authorList>
    </citation>
    <scope>NUCLEOTIDE SEQUENCE [LARGE SCALE GENOMIC DNA]</scope>
    <source>
        <strain evidence="3 4">MA284_T2</strain>
    </source>
</reference>
<dbReference type="AlphaFoldDB" id="A0A4V3CFJ6"/>
<name>A0A4V3CFJ6_9FIRM</name>
<dbReference type="SUPFAM" id="SSF51735">
    <property type="entry name" value="NAD(P)-binding Rossmann-fold domains"/>
    <property type="match status" value="1"/>
</dbReference>
<dbReference type="RefSeq" id="WP_133514202.1">
    <property type="nucleotide sequence ID" value="NZ_SNWX01000004.1"/>
</dbReference>
<dbReference type="EMBL" id="SNWX01000004">
    <property type="protein sequence ID" value="TDO94082.1"/>
    <property type="molecule type" value="Genomic_DNA"/>
</dbReference>
<dbReference type="InterPro" id="IPR036291">
    <property type="entry name" value="NAD(P)-bd_dom_sf"/>
</dbReference>